<feature type="region of interest" description="Disordered" evidence="1">
    <location>
        <begin position="23"/>
        <end position="47"/>
    </location>
</feature>
<dbReference type="EMBL" id="MLCB01000178">
    <property type="protein sequence ID" value="OJI92496.1"/>
    <property type="molecule type" value="Genomic_DNA"/>
</dbReference>
<name>A0A1L9NT60_9RHOB</name>
<organism evidence="2 3">
    <name type="scientific">Planktotalea frisia</name>
    <dbReference type="NCBI Taxonomy" id="696762"/>
    <lineage>
        <taxon>Bacteria</taxon>
        <taxon>Pseudomonadati</taxon>
        <taxon>Pseudomonadota</taxon>
        <taxon>Alphaproteobacteria</taxon>
        <taxon>Rhodobacterales</taxon>
        <taxon>Paracoccaceae</taxon>
        <taxon>Planktotalea</taxon>
    </lineage>
</organism>
<dbReference type="Proteomes" id="UP000184514">
    <property type="component" value="Unassembled WGS sequence"/>
</dbReference>
<evidence type="ECO:0000313" key="2">
    <source>
        <dbReference type="EMBL" id="OJI92496.1"/>
    </source>
</evidence>
<sequence length="47" mass="5749">MLNILADSFVRATYQNRHTKPRWDMPAHWREPHHYAPKVPSKEQRHD</sequence>
<evidence type="ECO:0000256" key="1">
    <source>
        <dbReference type="SAM" id="MobiDB-lite"/>
    </source>
</evidence>
<comment type="caution">
    <text evidence="2">The sequence shown here is derived from an EMBL/GenBank/DDBJ whole genome shotgun (WGS) entry which is preliminary data.</text>
</comment>
<evidence type="ECO:0000313" key="3">
    <source>
        <dbReference type="Proteomes" id="UP000184514"/>
    </source>
</evidence>
<reference evidence="2 3" key="1">
    <citation type="submission" date="2016-10" db="EMBL/GenBank/DDBJ databases">
        <title>Genome sequence of Planktotalea frisia SH6-1.</title>
        <authorList>
            <person name="Poehlein A."/>
            <person name="Bakenhus I."/>
            <person name="Voget S."/>
            <person name="Brinkhoff T."/>
            <person name="Simon M."/>
        </authorList>
    </citation>
    <scope>NUCLEOTIDE SEQUENCE [LARGE SCALE GENOMIC DNA]</scope>
    <source>
        <strain evidence="2 3">SH6-1</strain>
    </source>
</reference>
<dbReference type="STRING" id="696762.PFRI_32810"/>
<gene>
    <name evidence="2" type="ORF">PFRI_32810</name>
</gene>
<proteinExistence type="predicted"/>
<accession>A0A1L9NT60</accession>
<protein>
    <submittedName>
        <fullName evidence="2">Uncharacterized protein</fullName>
    </submittedName>
</protein>
<keyword evidence="3" id="KW-1185">Reference proteome</keyword>
<dbReference type="AlphaFoldDB" id="A0A1L9NT60"/>